<dbReference type="Proteomes" id="UP001327219">
    <property type="component" value="Chromosome"/>
</dbReference>
<comment type="cofactor">
    <cofactor evidence="1 7">
        <name>pyridoxal 5'-phosphate</name>
        <dbReference type="ChEBI" id="CHEBI:597326"/>
    </cofactor>
</comment>
<dbReference type="PROSITE" id="PS00595">
    <property type="entry name" value="AA_TRANSFER_CLASS_5"/>
    <property type="match status" value="1"/>
</dbReference>
<name>A0ABZ0ULT2_9RICK</name>
<dbReference type="InterPro" id="IPR020578">
    <property type="entry name" value="Aminotrans_V_PyrdxlP_BS"/>
</dbReference>
<dbReference type="PANTHER" id="PTHR43586">
    <property type="entry name" value="CYSTEINE DESULFURASE"/>
    <property type="match status" value="1"/>
</dbReference>
<reference evidence="10 11" key="1">
    <citation type="submission" date="2022-11" db="EMBL/GenBank/DDBJ databases">
        <title>Host association and intracellularity evolved multiple times independently in the Rickettsiales.</title>
        <authorList>
            <person name="Castelli M."/>
            <person name="Nardi T."/>
            <person name="Gammuto L."/>
            <person name="Bellinzona G."/>
            <person name="Sabaneyeva E."/>
            <person name="Potekhin A."/>
            <person name="Serra V."/>
            <person name="Petroni G."/>
            <person name="Sassera D."/>
        </authorList>
    </citation>
    <scope>NUCLEOTIDE SEQUENCE [LARGE SCALE GENOMIC DNA]</scope>
    <source>
        <strain evidence="10 11">NDG2</strain>
    </source>
</reference>
<evidence type="ECO:0000313" key="11">
    <source>
        <dbReference type="Proteomes" id="UP001327219"/>
    </source>
</evidence>
<gene>
    <name evidence="10" type="ORF">Bandiella_00787</name>
</gene>
<accession>A0ABZ0ULT2</accession>
<protein>
    <recommendedName>
        <fullName evidence="3 8">Cysteine desulfurase</fullName>
        <ecNumber evidence="3 8">2.8.1.7</ecNumber>
    </recommendedName>
</protein>
<feature type="domain" description="Aminotransferase class V" evidence="9">
    <location>
        <begin position="18"/>
        <end position="386"/>
    </location>
</feature>
<comment type="catalytic activity">
    <reaction evidence="6 8">
        <text>(sulfur carrier)-H + L-cysteine = (sulfur carrier)-SH + L-alanine</text>
        <dbReference type="Rhea" id="RHEA:43892"/>
        <dbReference type="Rhea" id="RHEA-COMP:14737"/>
        <dbReference type="Rhea" id="RHEA-COMP:14739"/>
        <dbReference type="ChEBI" id="CHEBI:29917"/>
        <dbReference type="ChEBI" id="CHEBI:35235"/>
        <dbReference type="ChEBI" id="CHEBI:57972"/>
        <dbReference type="ChEBI" id="CHEBI:64428"/>
        <dbReference type="EC" id="2.8.1.7"/>
    </reaction>
</comment>
<dbReference type="InterPro" id="IPR015422">
    <property type="entry name" value="PyrdxlP-dep_Trfase_small"/>
</dbReference>
<dbReference type="RefSeq" id="WP_323732410.1">
    <property type="nucleotide sequence ID" value="NZ_CP110820.1"/>
</dbReference>
<evidence type="ECO:0000256" key="1">
    <source>
        <dbReference type="ARBA" id="ARBA00001933"/>
    </source>
</evidence>
<dbReference type="InterPro" id="IPR010970">
    <property type="entry name" value="Cys_dSase_SufS"/>
</dbReference>
<dbReference type="CDD" id="cd06453">
    <property type="entry name" value="SufS_like"/>
    <property type="match status" value="1"/>
</dbReference>
<evidence type="ECO:0000256" key="2">
    <source>
        <dbReference type="ARBA" id="ARBA00010447"/>
    </source>
</evidence>
<comment type="similarity">
    <text evidence="2 8">Belongs to the class-V pyridoxal-phosphate-dependent aminotransferase family. Csd subfamily.</text>
</comment>
<dbReference type="Gene3D" id="3.40.640.10">
    <property type="entry name" value="Type I PLP-dependent aspartate aminotransferase-like (Major domain)"/>
    <property type="match status" value="1"/>
</dbReference>
<evidence type="ECO:0000256" key="8">
    <source>
        <dbReference type="RuleBase" id="RU004506"/>
    </source>
</evidence>
<evidence type="ECO:0000259" key="9">
    <source>
        <dbReference type="Pfam" id="PF00266"/>
    </source>
</evidence>
<dbReference type="InterPro" id="IPR015424">
    <property type="entry name" value="PyrdxlP-dep_Trfase"/>
</dbReference>
<keyword evidence="4 8" id="KW-0808">Transferase</keyword>
<dbReference type="EMBL" id="CP110820">
    <property type="protein sequence ID" value="WPX96667.1"/>
    <property type="molecule type" value="Genomic_DNA"/>
</dbReference>
<keyword evidence="5 8" id="KW-0663">Pyridoxal phosphate</keyword>
<sequence>MSTVRKDFPIFNQNDGLVFFDSAASAQKPKQMIDALNHFYSHGYANIHRGIYGLSARATEDFEETRKSVAKFINADSAKTIIFTKNATEAINLAAHSFGNEFIDENDEILISAMEHHANIVPWQQVCQKKKAVLKIIPITKDGEVLFNALDDLLSSKTKLIAITQMSNVLGSVVDIKKIVQLAKKVGARVLVDACQSIAHMKVDVADLDCDFLVFSAHKLYGPNGVGILYGKSDLLKKIPPYQTGGSMIKHVAFERSTFLEPPNKFEAGTPAIAEVIAFKAVLDYLESIDLTALWNEEVTLAQYIRTKIAELGNYKILGNCDQSTIISVVHLSAHHSDIGDVLDQCGVAIRTGHHCAEPLMTFLGVSGTARISLGIYNNMDDADRLIMGLKTVDKMFT</sequence>
<evidence type="ECO:0000256" key="4">
    <source>
        <dbReference type="ARBA" id="ARBA00022679"/>
    </source>
</evidence>
<keyword evidence="11" id="KW-1185">Reference proteome</keyword>
<dbReference type="SUPFAM" id="SSF53383">
    <property type="entry name" value="PLP-dependent transferases"/>
    <property type="match status" value="1"/>
</dbReference>
<dbReference type="InterPro" id="IPR000192">
    <property type="entry name" value="Aminotrans_V_dom"/>
</dbReference>
<dbReference type="PANTHER" id="PTHR43586:SF8">
    <property type="entry name" value="CYSTEINE DESULFURASE 1, CHLOROPLASTIC"/>
    <property type="match status" value="1"/>
</dbReference>
<dbReference type="InterPro" id="IPR015421">
    <property type="entry name" value="PyrdxlP-dep_Trfase_major"/>
</dbReference>
<comment type="function">
    <text evidence="8">Catalyzes the removal of elemental sulfur and selenium atoms from L-cysteine, L-cystine, L-selenocysteine, and L-selenocystine to produce L-alanine.</text>
</comment>
<evidence type="ECO:0000313" key="10">
    <source>
        <dbReference type="EMBL" id="WPX96667.1"/>
    </source>
</evidence>
<evidence type="ECO:0000256" key="5">
    <source>
        <dbReference type="ARBA" id="ARBA00022898"/>
    </source>
</evidence>
<organism evidence="10 11">
    <name type="scientific">Candidatus Bandiella euplotis</name>
    <dbReference type="NCBI Taxonomy" id="1664265"/>
    <lineage>
        <taxon>Bacteria</taxon>
        <taxon>Pseudomonadati</taxon>
        <taxon>Pseudomonadota</taxon>
        <taxon>Alphaproteobacteria</taxon>
        <taxon>Rickettsiales</taxon>
        <taxon>Candidatus Midichloriaceae</taxon>
        <taxon>Candidatus Bandiella</taxon>
    </lineage>
</organism>
<evidence type="ECO:0000256" key="3">
    <source>
        <dbReference type="ARBA" id="ARBA00012239"/>
    </source>
</evidence>
<dbReference type="NCBIfam" id="TIGR01979">
    <property type="entry name" value="sufS"/>
    <property type="match status" value="1"/>
</dbReference>
<evidence type="ECO:0000256" key="6">
    <source>
        <dbReference type="ARBA" id="ARBA00050776"/>
    </source>
</evidence>
<dbReference type="EC" id="2.8.1.7" evidence="3 8"/>
<dbReference type="Gene3D" id="3.90.1150.10">
    <property type="entry name" value="Aspartate Aminotransferase, domain 1"/>
    <property type="match status" value="1"/>
</dbReference>
<evidence type="ECO:0000256" key="7">
    <source>
        <dbReference type="RuleBase" id="RU004504"/>
    </source>
</evidence>
<dbReference type="Pfam" id="PF00266">
    <property type="entry name" value="Aminotran_5"/>
    <property type="match status" value="1"/>
</dbReference>
<proteinExistence type="inferred from homology"/>